<dbReference type="AlphaFoldDB" id="A0A5B8T140"/>
<keyword evidence="8" id="KW-0460">Magnesium</keyword>
<dbReference type="GO" id="GO:0008902">
    <property type="term" value="F:hydroxymethylpyrimidine kinase activity"/>
    <property type="evidence" value="ECO:0007669"/>
    <property type="project" value="TreeGrafter"/>
</dbReference>
<sequence>MMVNKVLTIAGSDSLSGGGIQADLATFEEYGVVGLSVITSIVTVQTDSFQIFPMDINVIKAQLASVMSLNQIVAIKVGLLPTVDIINVVADCLSTISIPIIIDPVMIFKETALKNGKSELTQVIRDRLLPLATVLTPNLNEAGLLTNTEIHNVDDMKQAARRLVGEGAKNVVIKGGARLSGDVAVDVLFDGEEFTIFQNEKVITLVPYNNGAGCTFSASIAANMTENDMRETIQDAKAFVLAGIKNGVALNDEFNVGNVWQAARRLG</sequence>
<dbReference type="EC" id="2.7.1.35" evidence="2"/>
<comment type="catalytic activity">
    <reaction evidence="13">
        <text>pyridoxal + ATP = pyridoxal 5'-phosphate + ADP + H(+)</text>
        <dbReference type="Rhea" id="RHEA:10224"/>
        <dbReference type="ChEBI" id="CHEBI:15378"/>
        <dbReference type="ChEBI" id="CHEBI:17310"/>
        <dbReference type="ChEBI" id="CHEBI:30616"/>
        <dbReference type="ChEBI" id="CHEBI:456216"/>
        <dbReference type="ChEBI" id="CHEBI:597326"/>
        <dbReference type="EC" id="2.7.1.35"/>
    </reaction>
</comment>
<dbReference type="GO" id="GO:0008478">
    <property type="term" value="F:pyridoxal kinase activity"/>
    <property type="evidence" value="ECO:0007669"/>
    <property type="project" value="UniProtKB-EC"/>
</dbReference>
<dbReference type="PANTHER" id="PTHR20858:SF19">
    <property type="entry name" value="PYRIDOXINE KINASE"/>
    <property type="match status" value="1"/>
</dbReference>
<dbReference type="InterPro" id="IPR004399">
    <property type="entry name" value="HMP/HMP-P_kinase_dom"/>
</dbReference>
<evidence type="ECO:0000256" key="1">
    <source>
        <dbReference type="ARBA" id="ARBA00009879"/>
    </source>
</evidence>
<dbReference type="NCBIfam" id="NF009078">
    <property type="entry name" value="PRK12413.1"/>
    <property type="match status" value="1"/>
</dbReference>
<evidence type="ECO:0000256" key="11">
    <source>
        <dbReference type="ARBA" id="ARBA00042396"/>
    </source>
</evidence>
<evidence type="ECO:0000256" key="10">
    <source>
        <dbReference type="ARBA" id="ARBA00042348"/>
    </source>
</evidence>
<evidence type="ECO:0000256" key="3">
    <source>
        <dbReference type="ARBA" id="ARBA00022679"/>
    </source>
</evidence>
<comment type="similarity">
    <text evidence="1">Belongs to the ThiD family.</text>
</comment>
<protein>
    <recommendedName>
        <fullName evidence="2">pyridoxal kinase</fullName>
        <ecNumber evidence="2">2.7.1.35</ecNumber>
    </recommendedName>
    <alternativeName>
        <fullName evidence="10">PN/PL/PM kinase</fullName>
    </alternativeName>
    <alternativeName>
        <fullName evidence="11">Pyridoxal kinase</fullName>
    </alternativeName>
    <alternativeName>
        <fullName evidence="9">Pyridoxamine kinase</fullName>
    </alternativeName>
    <alternativeName>
        <fullName evidence="12">Vitamin B6 kinase</fullName>
    </alternativeName>
</protein>
<dbReference type="GO" id="GO:0009228">
    <property type="term" value="P:thiamine biosynthetic process"/>
    <property type="evidence" value="ECO:0007669"/>
    <property type="project" value="InterPro"/>
</dbReference>
<dbReference type="PANTHER" id="PTHR20858">
    <property type="entry name" value="PHOSPHOMETHYLPYRIMIDINE KINASE"/>
    <property type="match status" value="1"/>
</dbReference>
<evidence type="ECO:0000256" key="13">
    <source>
        <dbReference type="ARBA" id="ARBA00049293"/>
    </source>
</evidence>
<keyword evidence="5" id="KW-0547">Nucleotide-binding</keyword>
<evidence type="ECO:0000256" key="2">
    <source>
        <dbReference type="ARBA" id="ARBA00012104"/>
    </source>
</evidence>
<evidence type="ECO:0000313" key="16">
    <source>
        <dbReference type="Proteomes" id="UP000321296"/>
    </source>
</evidence>
<feature type="domain" description="Pyridoxamine kinase/Phosphomethylpyrimidine kinase" evidence="14">
    <location>
        <begin position="13"/>
        <end position="253"/>
    </location>
</feature>
<keyword evidence="7" id="KW-0067">ATP-binding</keyword>
<dbReference type="KEGG" id="lpse:FGL85_06660"/>
<dbReference type="GO" id="GO:0005829">
    <property type="term" value="C:cytosol"/>
    <property type="evidence" value="ECO:0007669"/>
    <property type="project" value="TreeGrafter"/>
</dbReference>
<evidence type="ECO:0000256" key="9">
    <source>
        <dbReference type="ARBA" id="ARBA00042307"/>
    </source>
</evidence>
<evidence type="ECO:0000256" key="12">
    <source>
        <dbReference type="ARBA" id="ARBA00042531"/>
    </source>
</evidence>
<dbReference type="Gene3D" id="3.40.1190.20">
    <property type="match status" value="1"/>
</dbReference>
<keyword evidence="6 15" id="KW-0418">Kinase</keyword>
<organism evidence="15 16">
    <name type="scientific">Leuconostoc pseudomesenteroides</name>
    <dbReference type="NCBI Taxonomy" id="33968"/>
    <lineage>
        <taxon>Bacteria</taxon>
        <taxon>Bacillati</taxon>
        <taxon>Bacillota</taxon>
        <taxon>Bacilli</taxon>
        <taxon>Lactobacillales</taxon>
        <taxon>Lactobacillaceae</taxon>
        <taxon>Leuconostoc</taxon>
    </lineage>
</organism>
<dbReference type="CDD" id="cd01169">
    <property type="entry name" value="HMPP_kinase"/>
    <property type="match status" value="1"/>
</dbReference>
<reference evidence="15 16" key="1">
    <citation type="submission" date="2019-06" db="EMBL/GenBank/DDBJ databases">
        <title>Genome analyses of bacteria isolated from kimchi.</title>
        <authorList>
            <person name="Lee S."/>
            <person name="Ahn S."/>
            <person name="Roh S."/>
        </authorList>
    </citation>
    <scope>NUCLEOTIDE SEQUENCE [LARGE SCALE GENOMIC DNA]</scope>
    <source>
        <strain evidence="15 16">CBA3630</strain>
    </source>
</reference>
<name>A0A5B8T140_LEUPS</name>
<evidence type="ECO:0000256" key="5">
    <source>
        <dbReference type="ARBA" id="ARBA00022741"/>
    </source>
</evidence>
<dbReference type="GO" id="GO:0008972">
    <property type="term" value="F:phosphomethylpyrimidine kinase activity"/>
    <property type="evidence" value="ECO:0007669"/>
    <property type="project" value="InterPro"/>
</dbReference>
<evidence type="ECO:0000256" key="4">
    <source>
        <dbReference type="ARBA" id="ARBA00022723"/>
    </source>
</evidence>
<keyword evidence="4" id="KW-0479">Metal-binding</keyword>
<dbReference type="InterPro" id="IPR029056">
    <property type="entry name" value="Ribokinase-like"/>
</dbReference>
<accession>A0A5B8T140</accession>
<dbReference type="GO" id="GO:0005524">
    <property type="term" value="F:ATP binding"/>
    <property type="evidence" value="ECO:0007669"/>
    <property type="project" value="UniProtKB-KW"/>
</dbReference>
<keyword evidence="3 15" id="KW-0808">Transferase</keyword>
<evidence type="ECO:0000259" key="14">
    <source>
        <dbReference type="Pfam" id="PF08543"/>
    </source>
</evidence>
<dbReference type="Pfam" id="PF08543">
    <property type="entry name" value="Phos_pyr_kin"/>
    <property type="match status" value="1"/>
</dbReference>
<dbReference type="InterPro" id="IPR013749">
    <property type="entry name" value="PM/HMP-P_kinase-1"/>
</dbReference>
<dbReference type="EMBL" id="CP042383">
    <property type="protein sequence ID" value="QEA42207.1"/>
    <property type="molecule type" value="Genomic_DNA"/>
</dbReference>
<evidence type="ECO:0000256" key="6">
    <source>
        <dbReference type="ARBA" id="ARBA00022777"/>
    </source>
</evidence>
<evidence type="ECO:0000313" key="15">
    <source>
        <dbReference type="EMBL" id="QEA42207.1"/>
    </source>
</evidence>
<dbReference type="NCBIfam" id="TIGR00097">
    <property type="entry name" value="HMP-P_kinase"/>
    <property type="match status" value="1"/>
</dbReference>
<dbReference type="GO" id="GO:0046872">
    <property type="term" value="F:metal ion binding"/>
    <property type="evidence" value="ECO:0007669"/>
    <property type="project" value="UniProtKB-KW"/>
</dbReference>
<proteinExistence type="inferred from homology"/>
<dbReference type="SUPFAM" id="SSF53613">
    <property type="entry name" value="Ribokinase-like"/>
    <property type="match status" value="1"/>
</dbReference>
<gene>
    <name evidence="15" type="ORF">FGL85_06660</name>
</gene>
<evidence type="ECO:0000256" key="7">
    <source>
        <dbReference type="ARBA" id="ARBA00022840"/>
    </source>
</evidence>
<evidence type="ECO:0000256" key="8">
    <source>
        <dbReference type="ARBA" id="ARBA00022842"/>
    </source>
</evidence>
<dbReference type="Proteomes" id="UP000321296">
    <property type="component" value="Chromosome"/>
</dbReference>